<dbReference type="EMBL" id="HE612858">
    <property type="protein sequence ID" value="CCE62282.1"/>
    <property type="molecule type" value="Genomic_DNA"/>
</dbReference>
<feature type="compositionally biased region" description="Low complexity" evidence="2">
    <location>
        <begin position="133"/>
        <end position="144"/>
    </location>
</feature>
<keyword evidence="5" id="KW-1185">Reference proteome</keyword>
<dbReference type="eggNOG" id="KOG0691">
    <property type="taxonomic scope" value="Eukaryota"/>
</dbReference>
<dbReference type="GO" id="GO:0005829">
    <property type="term" value="C:cytosol"/>
    <property type="evidence" value="ECO:0007669"/>
    <property type="project" value="EnsemblFungi"/>
</dbReference>
<dbReference type="PROSITE" id="PS00636">
    <property type="entry name" value="DNAJ_1"/>
    <property type="match status" value="1"/>
</dbReference>
<reference evidence="4 5" key="1">
    <citation type="journal article" date="2011" name="Proc. Natl. Acad. Sci. U.S.A.">
        <title>Evolutionary erosion of yeast sex chromosomes by mating-type switching accidents.</title>
        <authorList>
            <person name="Gordon J.L."/>
            <person name="Armisen D."/>
            <person name="Proux-Wera E."/>
            <person name="Oheigeartaigh S.S."/>
            <person name="Byrne K.P."/>
            <person name="Wolfe K.H."/>
        </authorList>
    </citation>
    <scope>NUCLEOTIDE SEQUENCE [LARGE SCALE GENOMIC DNA]</scope>
    <source>
        <strain evidence="5">ATCC 24235 / CBS 4417 / NBRC 1672 / NRRL Y-8282 / UCD 70-5</strain>
    </source>
</reference>
<dbReference type="CDD" id="cd06257">
    <property type="entry name" value="DnaJ"/>
    <property type="match status" value="1"/>
</dbReference>
<accession>G8BRA6</accession>
<dbReference type="InterPro" id="IPR036869">
    <property type="entry name" value="J_dom_sf"/>
</dbReference>
<dbReference type="SUPFAM" id="SSF46565">
    <property type="entry name" value="Chaperone J-domain"/>
    <property type="match status" value="1"/>
</dbReference>
<dbReference type="STRING" id="1071381.G8BRA6"/>
<evidence type="ECO:0000313" key="5">
    <source>
        <dbReference type="Proteomes" id="UP000005666"/>
    </source>
</evidence>
<dbReference type="PANTHER" id="PTHR45006">
    <property type="entry name" value="DNAJ-LIKE PROTEIN 1"/>
    <property type="match status" value="1"/>
</dbReference>
<dbReference type="RefSeq" id="XP_003684716.1">
    <property type="nucleotide sequence ID" value="XM_003684668.1"/>
</dbReference>
<dbReference type="HOGENOM" id="CLU_025145_3_1_1"/>
<dbReference type="InterPro" id="IPR026894">
    <property type="entry name" value="DnaJ_X"/>
</dbReference>
<dbReference type="InterPro" id="IPR001623">
    <property type="entry name" value="DnaJ_domain"/>
</dbReference>
<dbReference type="FunFam" id="1.10.287.110:FF:000028">
    <property type="entry name" value="DnaJ domain protein"/>
    <property type="match status" value="1"/>
</dbReference>
<dbReference type="GO" id="GO:0005886">
    <property type="term" value="C:plasma membrane"/>
    <property type="evidence" value="ECO:0007669"/>
    <property type="project" value="EnsemblFungi"/>
</dbReference>
<dbReference type="Pfam" id="PF14308">
    <property type="entry name" value="DnaJ-X"/>
    <property type="match status" value="1"/>
</dbReference>
<sequence length="380" mass="43196">MVKDTEYYDVLGVTPEATPTDIKKAYRKKAMQTHPDKHPDDPEAQSKFQAVGEAYQVLSDPGLRSKYDQFGKDDAVPNAGFEDAQEFFSTIFGGDGFKDWIGEFSLFKELNEVAGDYDENGNPIAPKTEEESAAGGTAADGTVANHDRKKKMSKEQREKLFEMEKKRREEVAKQVDELSQKLTVKIDDYLLAVKENHVDEFTSKLDQEIEELKLESFGMELLHVLAKVYKTKANNYIMSKKTYGFSKLFTGTLDNARTVKDTYNLLSTGLEAQKAMNQMSEVNAEELDEYERAKFENMMAGKALGVMWAMSKFELERKLKEVCNKILSNKSVPSKERLLKAKALIFIANKFESAKRSPEEAEEARVFEEMILGEQKKKQK</sequence>
<evidence type="ECO:0000313" key="4">
    <source>
        <dbReference type="EMBL" id="CCE62282.1"/>
    </source>
</evidence>
<name>G8BRA6_TETPH</name>
<dbReference type="KEGG" id="tpf:TPHA_0C01260"/>
<evidence type="ECO:0000259" key="3">
    <source>
        <dbReference type="PROSITE" id="PS50076"/>
    </source>
</evidence>
<dbReference type="SMART" id="SM00271">
    <property type="entry name" value="DnaJ"/>
    <property type="match status" value="1"/>
</dbReference>
<feature type="domain" description="J" evidence="3">
    <location>
        <begin position="6"/>
        <end position="71"/>
    </location>
</feature>
<evidence type="ECO:0000256" key="2">
    <source>
        <dbReference type="SAM" id="MobiDB-lite"/>
    </source>
</evidence>
<dbReference type="Proteomes" id="UP000005666">
    <property type="component" value="Chromosome 3"/>
</dbReference>
<dbReference type="OrthoDB" id="552049at2759"/>
<evidence type="ECO:0000256" key="1">
    <source>
        <dbReference type="ARBA" id="ARBA00023186"/>
    </source>
</evidence>
<dbReference type="OMA" id="DMKIESF"/>
<organism evidence="4 5">
    <name type="scientific">Tetrapisispora phaffii (strain ATCC 24235 / CBS 4417 / NBRC 1672 / NRRL Y-8282 / UCD 70-5)</name>
    <name type="common">Yeast</name>
    <name type="synonym">Fabospora phaffii</name>
    <dbReference type="NCBI Taxonomy" id="1071381"/>
    <lineage>
        <taxon>Eukaryota</taxon>
        <taxon>Fungi</taxon>
        <taxon>Dikarya</taxon>
        <taxon>Ascomycota</taxon>
        <taxon>Saccharomycotina</taxon>
        <taxon>Saccharomycetes</taxon>
        <taxon>Saccharomycetales</taxon>
        <taxon>Saccharomycetaceae</taxon>
        <taxon>Tetrapisispora</taxon>
    </lineage>
</organism>
<dbReference type="InterPro" id="IPR018253">
    <property type="entry name" value="DnaJ_domain_CS"/>
</dbReference>
<dbReference type="PROSITE" id="PS50076">
    <property type="entry name" value="DNAJ_2"/>
    <property type="match status" value="1"/>
</dbReference>
<dbReference type="GO" id="GO:1901981">
    <property type="term" value="F:phosphatidylinositol phosphate binding"/>
    <property type="evidence" value="ECO:0007669"/>
    <property type="project" value="EnsemblFungi"/>
</dbReference>
<keyword evidence="1" id="KW-0143">Chaperone</keyword>
<dbReference type="PANTHER" id="PTHR45006:SF2">
    <property type="entry name" value="PROTEIN CAJ1"/>
    <property type="match status" value="1"/>
</dbReference>
<proteinExistence type="predicted"/>
<dbReference type="GO" id="GO:0016558">
    <property type="term" value="P:protein import into peroxisome matrix"/>
    <property type="evidence" value="ECO:0007669"/>
    <property type="project" value="TreeGrafter"/>
</dbReference>
<protein>
    <recommendedName>
        <fullName evidence="3">J domain-containing protein</fullName>
    </recommendedName>
</protein>
<dbReference type="InterPro" id="IPR052814">
    <property type="entry name" value="Peroxisomal_DnaJ"/>
</dbReference>
<dbReference type="Gene3D" id="1.10.287.110">
    <property type="entry name" value="DnaJ domain"/>
    <property type="match status" value="1"/>
</dbReference>
<dbReference type="PRINTS" id="PR00625">
    <property type="entry name" value="JDOMAIN"/>
</dbReference>
<dbReference type="Pfam" id="PF00226">
    <property type="entry name" value="DnaJ"/>
    <property type="match status" value="1"/>
</dbReference>
<dbReference type="GeneID" id="11533804"/>
<gene>
    <name evidence="4" type="primary">TPHA0C01260</name>
    <name evidence="4" type="ordered locus">TPHA_0C01260</name>
</gene>
<dbReference type="AlphaFoldDB" id="G8BRA6"/>
<feature type="region of interest" description="Disordered" evidence="2">
    <location>
        <begin position="118"/>
        <end position="156"/>
    </location>
</feature>